<evidence type="ECO:0000313" key="2">
    <source>
        <dbReference type="EMBL" id="AYQ55018.1"/>
    </source>
</evidence>
<dbReference type="Pfam" id="PF01494">
    <property type="entry name" value="FAD_binding_3"/>
    <property type="match status" value="1"/>
</dbReference>
<dbReference type="EMBL" id="CP017686">
    <property type="protein sequence ID" value="AYQ55018.1"/>
    <property type="molecule type" value="Genomic_DNA"/>
</dbReference>
<dbReference type="AlphaFoldDB" id="A0A3G3IH63"/>
<evidence type="ECO:0000259" key="1">
    <source>
        <dbReference type="Pfam" id="PF01494"/>
    </source>
</evidence>
<gene>
    <name evidence="2" type="ORF">BKD89_04270</name>
</gene>
<proteinExistence type="predicted"/>
<dbReference type="GeneID" id="41321655"/>
<dbReference type="PANTHER" id="PTHR42685:SF22">
    <property type="entry name" value="CONDITIONED MEDIUM FACTOR RECEPTOR 1"/>
    <property type="match status" value="1"/>
</dbReference>
<dbReference type="InterPro" id="IPR036188">
    <property type="entry name" value="FAD/NAD-bd_sf"/>
</dbReference>
<dbReference type="PRINTS" id="PR00420">
    <property type="entry name" value="RNGMNOXGNASE"/>
</dbReference>
<organism evidence="2 3">
    <name type="scientific">Methanomethylophilus alvi</name>
    <dbReference type="NCBI Taxonomy" id="1291540"/>
    <lineage>
        <taxon>Archaea</taxon>
        <taxon>Methanobacteriati</taxon>
        <taxon>Thermoplasmatota</taxon>
        <taxon>Thermoplasmata</taxon>
        <taxon>Methanomassiliicoccales</taxon>
        <taxon>Methanomethylophilaceae</taxon>
        <taxon>Methanomethylophilus</taxon>
    </lineage>
</organism>
<reference evidence="2 3" key="1">
    <citation type="submission" date="2016-10" db="EMBL/GenBank/DDBJ databases">
        <title>Complete genome of the TMA-utilizing, human hosted archaeon Methanomethylophilus alvus Gen. nov, sp. nov., strain Mx-05, derived from a pure culture.</title>
        <authorList>
            <person name="Brugere J.-F."/>
            <person name="Ben Hania W."/>
            <person name="Chaudhary P.P."/>
            <person name="Gaci N."/>
            <person name="Borrel G."/>
            <person name="Cao Van Tuat L."/>
            <person name="Fardeau M.-L."/>
            <person name="Harris H.M.B."/>
            <person name="O'Toole P.W."/>
            <person name="Ollivier B."/>
        </authorList>
    </citation>
    <scope>NUCLEOTIDE SEQUENCE [LARGE SCALE GENOMIC DNA]</scope>
    <source>
        <strain evidence="2 3">Mx-05</strain>
    </source>
</reference>
<dbReference type="RefSeq" id="WP_015504757.1">
    <property type="nucleotide sequence ID" value="NZ_CP017686.1"/>
</dbReference>
<dbReference type="Proteomes" id="UP000273278">
    <property type="component" value="Chromosome"/>
</dbReference>
<dbReference type="OMA" id="SAAYSEW"/>
<dbReference type="SUPFAM" id="SSF51905">
    <property type="entry name" value="FAD/NAD(P)-binding domain"/>
    <property type="match status" value="1"/>
</dbReference>
<feature type="domain" description="FAD-binding" evidence="1">
    <location>
        <begin position="2"/>
        <end position="36"/>
    </location>
</feature>
<protein>
    <recommendedName>
        <fullName evidence="1">FAD-binding domain-containing protein</fullName>
    </recommendedName>
</protein>
<sequence>MEYDVVIVGAGPAGSSAAWFLSGSGLRVAVIERLSDEKFPEYHRICGGGISRRGASLIPLKEEEILNSVDSIRLRWPGNTVTDIRVKGYVIDRPKLSRRLLEESGAQSIHGSVTDVWLLGDICSITLADGRVIRSRYVIGADGAFSAVRKGVFRTRPEIFTPMEEHISEDPTEDVFEFDIGQEFGGAYRWLFPCGSGRTVGSVSGMVVPDIRERGLHRFIPSGCVPELVKGNVFLIGDAAGFPNPLTYGGLRTAFESARKATEAIRKGDPSIYAKWQKHSRLFDRRFMELHNAMCVMKDDDLRDFSKAMTHRNLFVNGLCSVIRRPRYAKAYIGCLMAILYGW</sequence>
<evidence type="ECO:0000313" key="3">
    <source>
        <dbReference type="Proteomes" id="UP000273278"/>
    </source>
</evidence>
<dbReference type="PANTHER" id="PTHR42685">
    <property type="entry name" value="GERANYLGERANYL DIPHOSPHATE REDUCTASE"/>
    <property type="match status" value="1"/>
</dbReference>
<dbReference type="Gene3D" id="3.50.50.60">
    <property type="entry name" value="FAD/NAD(P)-binding domain"/>
    <property type="match status" value="1"/>
</dbReference>
<dbReference type="GO" id="GO:0071949">
    <property type="term" value="F:FAD binding"/>
    <property type="evidence" value="ECO:0007669"/>
    <property type="project" value="InterPro"/>
</dbReference>
<dbReference type="InterPro" id="IPR002938">
    <property type="entry name" value="FAD-bd"/>
</dbReference>
<name>A0A3G3IH63_9ARCH</name>
<dbReference type="InterPro" id="IPR050407">
    <property type="entry name" value="Geranylgeranyl_reductase"/>
</dbReference>
<accession>A0A3G3IH63</accession>